<evidence type="ECO:0000313" key="3">
    <source>
        <dbReference type="EMBL" id="OBY33476.1"/>
    </source>
</evidence>
<dbReference type="SUPFAM" id="SSF53448">
    <property type="entry name" value="Nucleotide-diphospho-sugar transferases"/>
    <property type="match status" value="1"/>
</dbReference>
<dbReference type="InterPro" id="IPR027791">
    <property type="entry name" value="Galactosyl_T_C"/>
</dbReference>
<gene>
    <name evidence="3" type="ORF">ACT18_00570</name>
</gene>
<dbReference type="InterPro" id="IPR029044">
    <property type="entry name" value="Nucleotide-diphossugar_trans"/>
</dbReference>
<feature type="domain" description="Galactosyltransferase C-terminal" evidence="2">
    <location>
        <begin position="146"/>
        <end position="176"/>
    </location>
</feature>
<accession>A0A1B8SL32</accession>
<name>A0A1B8SL32_9MYCO</name>
<dbReference type="RefSeq" id="WP_065286746.1">
    <property type="nucleotide sequence ID" value="NZ_LFOE01000001.1"/>
</dbReference>
<dbReference type="Gene3D" id="3.90.550.10">
    <property type="entry name" value="Spore Coat Polysaccharide Biosynthesis Protein SpsA, Chain A"/>
    <property type="match status" value="1"/>
</dbReference>
<dbReference type="Pfam" id="PF02709">
    <property type="entry name" value="Glyco_transf_7C"/>
    <property type="match status" value="1"/>
</dbReference>
<evidence type="ECO:0000259" key="2">
    <source>
        <dbReference type="Pfam" id="PF02709"/>
    </source>
</evidence>
<dbReference type="GO" id="GO:0016740">
    <property type="term" value="F:transferase activity"/>
    <property type="evidence" value="ECO:0007669"/>
    <property type="project" value="UniProtKB-KW"/>
</dbReference>
<keyword evidence="1" id="KW-0808">Transferase</keyword>
<reference evidence="3 4" key="1">
    <citation type="submission" date="2015-06" db="EMBL/GenBank/DDBJ databases">
        <title>Genome sequence of Mycobacterium kumamotonense strain Roo.</title>
        <authorList>
            <person name="Greninger A.L."/>
            <person name="Cunningham G."/>
            <person name="Miller S."/>
        </authorList>
    </citation>
    <scope>NUCLEOTIDE SEQUENCE [LARGE SCALE GENOMIC DNA]</scope>
    <source>
        <strain evidence="3 4">Roo</strain>
    </source>
</reference>
<sequence>MIPVLVPYRGDNGWRDDIWTYLKATYWAQLRNDYTVFAGHSSLDNPPETVFSRSSAINTMAHRADLQQPDDWDVAVIADADTWVPSHQLDDAVILARRTGRLAFAFTSVIELSEHYTKRLVETNGDRVWPDVERVRTAEIETQSSMLVVPRKLWDRVGGFDERFIGWGCEDNAFAHAATILGGSPLRIEGAAFHLWHPSADKITRMMDPQWRANHELWKRYANEATCECSLRKVQGDARFSS</sequence>
<evidence type="ECO:0000313" key="4">
    <source>
        <dbReference type="Proteomes" id="UP000092668"/>
    </source>
</evidence>
<dbReference type="OrthoDB" id="4120491at2"/>
<evidence type="ECO:0000256" key="1">
    <source>
        <dbReference type="ARBA" id="ARBA00022679"/>
    </source>
</evidence>
<comment type="caution">
    <text evidence="3">The sequence shown here is derived from an EMBL/GenBank/DDBJ whole genome shotgun (WGS) entry which is preliminary data.</text>
</comment>
<dbReference type="Proteomes" id="UP000092668">
    <property type="component" value="Unassembled WGS sequence"/>
</dbReference>
<organism evidence="3 4">
    <name type="scientific">Mycolicibacter kumamotonensis</name>
    <dbReference type="NCBI Taxonomy" id="354243"/>
    <lineage>
        <taxon>Bacteria</taxon>
        <taxon>Bacillati</taxon>
        <taxon>Actinomycetota</taxon>
        <taxon>Actinomycetes</taxon>
        <taxon>Mycobacteriales</taxon>
        <taxon>Mycobacteriaceae</taxon>
        <taxon>Mycolicibacter</taxon>
    </lineage>
</organism>
<keyword evidence="4" id="KW-1185">Reference proteome</keyword>
<dbReference type="AlphaFoldDB" id="A0A1B8SL32"/>
<protein>
    <recommendedName>
        <fullName evidence="2">Galactosyltransferase C-terminal domain-containing protein</fullName>
    </recommendedName>
</protein>
<proteinExistence type="predicted"/>
<dbReference type="EMBL" id="LFOE01000001">
    <property type="protein sequence ID" value="OBY33476.1"/>
    <property type="molecule type" value="Genomic_DNA"/>
</dbReference>